<feature type="transmembrane region" description="Helical" evidence="4">
    <location>
        <begin position="423"/>
        <end position="445"/>
    </location>
</feature>
<evidence type="ECO:0000256" key="3">
    <source>
        <dbReference type="SAM" id="MobiDB-lite"/>
    </source>
</evidence>
<dbReference type="Pfam" id="PF03323">
    <property type="entry name" value="GerA"/>
    <property type="match status" value="1"/>
</dbReference>
<dbReference type="GO" id="GO:0009847">
    <property type="term" value="P:spore germination"/>
    <property type="evidence" value="ECO:0007669"/>
    <property type="project" value="InterPro"/>
</dbReference>
<gene>
    <name evidence="5" type="ORF">ATW55_06065</name>
</gene>
<evidence type="ECO:0008006" key="7">
    <source>
        <dbReference type="Google" id="ProtNLM"/>
    </source>
</evidence>
<dbReference type="InterPro" id="IPR050768">
    <property type="entry name" value="UPF0353/GerABKA_families"/>
</dbReference>
<organism evidence="5 6">
    <name type="scientific">Ferroacidibacillus organovorans</name>
    <dbReference type="NCBI Taxonomy" id="1765683"/>
    <lineage>
        <taxon>Bacteria</taxon>
        <taxon>Bacillati</taxon>
        <taxon>Bacillota</taxon>
        <taxon>Bacilli</taxon>
        <taxon>Bacillales</taxon>
        <taxon>Alicyclobacillaceae</taxon>
        <taxon>Ferroacidibacillus</taxon>
    </lineage>
</organism>
<keyword evidence="2 4" id="KW-0472">Membrane</keyword>
<feature type="transmembrane region" description="Helical" evidence="4">
    <location>
        <begin position="490"/>
        <end position="509"/>
    </location>
</feature>
<keyword evidence="4" id="KW-0812">Transmembrane</keyword>
<dbReference type="InterPro" id="IPR004995">
    <property type="entry name" value="Spore_Ger"/>
</dbReference>
<evidence type="ECO:0000256" key="2">
    <source>
        <dbReference type="ARBA" id="ARBA00023136"/>
    </source>
</evidence>
<comment type="similarity">
    <text evidence="1">Belongs to the GerABKA family.</text>
</comment>
<feature type="region of interest" description="Disordered" evidence="3">
    <location>
        <begin position="92"/>
        <end position="145"/>
    </location>
</feature>
<dbReference type="RefSeq" id="WP_067710976.1">
    <property type="nucleotide sequence ID" value="NZ_LPVJ01000001.1"/>
</dbReference>
<evidence type="ECO:0000256" key="4">
    <source>
        <dbReference type="SAM" id="Phobius"/>
    </source>
</evidence>
<feature type="compositionally biased region" description="Basic and acidic residues" evidence="3">
    <location>
        <begin position="55"/>
        <end position="73"/>
    </location>
</feature>
<feature type="compositionally biased region" description="Polar residues" evidence="3">
    <location>
        <begin position="93"/>
        <end position="102"/>
    </location>
</feature>
<keyword evidence="6" id="KW-1185">Reference proteome</keyword>
<evidence type="ECO:0000313" key="6">
    <source>
        <dbReference type="Proteomes" id="UP000053557"/>
    </source>
</evidence>
<reference evidence="5 6" key="1">
    <citation type="submission" date="2015-12" db="EMBL/GenBank/DDBJ databases">
        <title>Draft genome sequence of Acidibacillus ferrooxidans ITV001, isolated from a chalcopyrite acid mine drainage site in Brazil.</title>
        <authorList>
            <person name="Dall'Agnol H."/>
            <person name="Nancucheo I."/>
            <person name="Johnson B."/>
            <person name="Oliveira R."/>
            <person name="Leite L."/>
            <person name="Pylro V."/>
            <person name="Nunes G.L."/>
            <person name="Tzotzos G."/>
            <person name="Fernandes G.R."/>
            <person name="Dutra J."/>
            <person name="Orellana S.C."/>
            <person name="Oliveira G."/>
        </authorList>
    </citation>
    <scope>NUCLEOTIDE SEQUENCE [LARGE SCALE GENOMIC DNA]</scope>
    <source>
        <strain evidence="6">ITV01</strain>
    </source>
</reference>
<evidence type="ECO:0000313" key="5">
    <source>
        <dbReference type="EMBL" id="KUO97428.1"/>
    </source>
</evidence>
<proteinExistence type="inferred from homology"/>
<evidence type="ECO:0000256" key="1">
    <source>
        <dbReference type="ARBA" id="ARBA00005278"/>
    </source>
</evidence>
<dbReference type="OrthoDB" id="2987049at2"/>
<dbReference type="GO" id="GO:0016020">
    <property type="term" value="C:membrane"/>
    <property type="evidence" value="ECO:0007669"/>
    <property type="project" value="InterPro"/>
</dbReference>
<dbReference type="PANTHER" id="PTHR22550:SF5">
    <property type="entry name" value="LEUCINE ZIPPER PROTEIN 4"/>
    <property type="match status" value="1"/>
</dbReference>
<feature type="region of interest" description="Disordered" evidence="3">
    <location>
        <begin position="33"/>
        <end position="73"/>
    </location>
</feature>
<dbReference type="AlphaFoldDB" id="A0A117SYT1"/>
<feature type="region of interest" description="Disordered" evidence="3">
    <location>
        <begin position="614"/>
        <end position="723"/>
    </location>
</feature>
<comment type="caution">
    <text evidence="5">The sequence shown here is derived from an EMBL/GenBank/DDBJ whole genome shotgun (WGS) entry which is preliminary data.</text>
</comment>
<keyword evidence="4" id="KW-1133">Transmembrane helix</keyword>
<feature type="compositionally biased region" description="Low complexity" evidence="3">
    <location>
        <begin position="692"/>
        <end position="723"/>
    </location>
</feature>
<protein>
    <recommendedName>
        <fullName evidence="7">Spore germination protein</fullName>
    </recommendedName>
</protein>
<name>A0A117SYT1_9BACL</name>
<feature type="transmembrane region" description="Helical" evidence="4">
    <location>
        <begin position="515"/>
        <end position="534"/>
    </location>
</feature>
<accession>A0A117SYT1</accession>
<dbReference type="Proteomes" id="UP000053557">
    <property type="component" value="Unassembled WGS sequence"/>
</dbReference>
<dbReference type="PANTHER" id="PTHR22550">
    <property type="entry name" value="SPORE GERMINATION PROTEIN"/>
    <property type="match status" value="1"/>
</dbReference>
<dbReference type="EMBL" id="LPVJ01000001">
    <property type="protein sequence ID" value="KUO97428.1"/>
    <property type="molecule type" value="Genomic_DNA"/>
</dbReference>
<feature type="transmembrane region" description="Helical" evidence="4">
    <location>
        <begin position="546"/>
        <end position="574"/>
    </location>
</feature>
<sequence length="723" mass="80232">MFKQRLVHVLAWIINLSEGPAPYRGRFSLSPSAYGREGSEDTSYSETMSDNKTSQNKEPRNQSDEGSQKISHVDKTVIEKDLAKAFGIRQDQAADQHNQPSDNAAKDAEDPSQPYESVGERREKRITAEDDARNDAKRTHHKHLLPASLAEQESYIRKLLHADRNADMVFAEHFTAAHQRVLLVYSGVTVKEPAIEQFILQVFSHIHEPLSDMTTLAHLLPCANWSLSSEMSGLPDQVIAGKILLFMGFSEVLTCSFAELKAREIGQPVNESIIRGPQEAFTEDLNYNMSVMRRVVHCKELILQVKALQDIGSTRVCVMYLAGLTNLDLVAEVNRRLDNIGHIPHDAVGMVMQLIEDHPYSILPTTIYSERPDFIARYLYRGCVALIVENKPLGLLAPSTLLMQMETSDDLYQRFWFVNFLRVLRVISIFCALLLPGLYVSLVNFQQEMIPSDLLLTIYSSRQNIPFPTIIEVMVLELSFELIREASLRVPKVIGPTIGIVGALILGQSAVQADLVTPIVVILISITGLGSFAVPNLELNFSLRYLRFMFTFASWIFGLFGLGCALLLLLIYVASMQSFGVPYLTPLSPYRPKEEGVFRKQIIKYDDLPGSLRSRPTLNAASQKADRMVPQTVEKADPNRPAADTDSPAIEEKKDEQTAEQNAEQAPSARPWRTRRTPRKLGSGGADRSSEKTLSSESATASTSSTADTSQAGSADASGGSSA</sequence>
<feature type="compositionally biased region" description="Polar residues" evidence="3">
    <location>
        <begin position="41"/>
        <end position="54"/>
    </location>
</feature>
<feature type="compositionally biased region" description="Basic and acidic residues" evidence="3">
    <location>
        <begin position="118"/>
        <end position="137"/>
    </location>
</feature>